<evidence type="ECO:0000256" key="2">
    <source>
        <dbReference type="PROSITE-ProRule" id="PRU00335"/>
    </source>
</evidence>
<feature type="DNA-binding region" description="H-T-H motif" evidence="2">
    <location>
        <begin position="29"/>
        <end position="48"/>
    </location>
</feature>
<keyword evidence="5" id="KW-1185">Reference proteome</keyword>
<dbReference type="Gene3D" id="1.10.357.10">
    <property type="entry name" value="Tetracycline Repressor, domain 2"/>
    <property type="match status" value="1"/>
</dbReference>
<dbReference type="AlphaFoldDB" id="W5XYS1"/>
<dbReference type="GO" id="GO:0006355">
    <property type="term" value="P:regulation of DNA-templated transcription"/>
    <property type="evidence" value="ECO:0007669"/>
    <property type="project" value="UniProtKB-ARBA"/>
</dbReference>
<evidence type="ECO:0000259" key="3">
    <source>
        <dbReference type="PROSITE" id="PS50977"/>
    </source>
</evidence>
<dbReference type="RefSeq" id="WP_025252204.1">
    <property type="nucleotide sequence ID" value="NZ_CP004353.1"/>
</dbReference>
<dbReference type="PROSITE" id="PS50977">
    <property type="entry name" value="HTH_TETR_2"/>
    <property type="match status" value="1"/>
</dbReference>
<dbReference type="PRINTS" id="PR00455">
    <property type="entry name" value="HTHTETR"/>
</dbReference>
<dbReference type="InterPro" id="IPR001647">
    <property type="entry name" value="HTH_TetR"/>
</dbReference>
<dbReference type="eggNOG" id="COG1309">
    <property type="taxonomic scope" value="Bacteria"/>
</dbReference>
<dbReference type="InterPro" id="IPR036271">
    <property type="entry name" value="Tet_transcr_reg_TetR-rel_C_sf"/>
</dbReference>
<evidence type="ECO:0000313" key="4">
    <source>
        <dbReference type="EMBL" id="AHI22161.1"/>
    </source>
</evidence>
<evidence type="ECO:0000313" key="5">
    <source>
        <dbReference type="Proteomes" id="UP000019222"/>
    </source>
</evidence>
<sequence>MSWDTEKTKTKILVAATNEFVARGPNGTTIERIAREAGVNKERIYNYFGGKDALFRTVLHREMTTAFAAAPVPNAGPEAIAEYAGQLFDYMQEHPQFVRLLQWEALTVTGPVVDEEARADGYAARTAEIGAAQGAGRITGTIGADLINILLLGIAGYWAVLPQVTRMVTRADANNDAETARRRAAVVEAAYRLASPTG</sequence>
<reference evidence="4 5" key="1">
    <citation type="submission" date="2013-02" db="EMBL/GenBank/DDBJ databases">
        <title>The complete genome sequence of Corynebacterium vitaeruminis DSM 20294.</title>
        <authorList>
            <person name="Ruckert C."/>
            <person name="Albersmeier A."/>
            <person name="Kalinowski J."/>
        </authorList>
    </citation>
    <scope>NUCLEOTIDE SEQUENCE [LARGE SCALE GENOMIC DNA]</scope>
    <source>
        <strain evidence="5">ATCC 10234</strain>
    </source>
</reference>
<dbReference type="SUPFAM" id="SSF48498">
    <property type="entry name" value="Tetracyclin repressor-like, C-terminal domain"/>
    <property type="match status" value="1"/>
</dbReference>
<name>W5XYS1_9CORY</name>
<dbReference type="Pfam" id="PF00440">
    <property type="entry name" value="TetR_N"/>
    <property type="match status" value="1"/>
</dbReference>
<keyword evidence="1 2" id="KW-0238">DNA-binding</keyword>
<evidence type="ECO:0000256" key="1">
    <source>
        <dbReference type="ARBA" id="ARBA00023125"/>
    </source>
</evidence>
<dbReference type="KEGG" id="cvt:B843_03850"/>
<gene>
    <name evidence="4" type="ORF">B843_03850</name>
</gene>
<organism evidence="4 5">
    <name type="scientific">Corynebacterium vitaeruminis DSM 20294</name>
    <dbReference type="NCBI Taxonomy" id="1224164"/>
    <lineage>
        <taxon>Bacteria</taxon>
        <taxon>Bacillati</taxon>
        <taxon>Actinomycetota</taxon>
        <taxon>Actinomycetes</taxon>
        <taxon>Mycobacteriales</taxon>
        <taxon>Corynebacteriaceae</taxon>
        <taxon>Corynebacterium</taxon>
    </lineage>
</organism>
<dbReference type="PANTHER" id="PTHR30328">
    <property type="entry name" value="TRANSCRIPTIONAL REPRESSOR"/>
    <property type="match status" value="1"/>
</dbReference>
<accession>W5XYS1</accession>
<dbReference type="PATRIC" id="fig|1224164.3.peg.761"/>
<dbReference type="InterPro" id="IPR009057">
    <property type="entry name" value="Homeodomain-like_sf"/>
</dbReference>
<dbReference type="InterPro" id="IPR041467">
    <property type="entry name" value="Sco4008_C"/>
</dbReference>
<dbReference type="InterPro" id="IPR050109">
    <property type="entry name" value="HTH-type_TetR-like_transc_reg"/>
</dbReference>
<dbReference type="EMBL" id="CP004353">
    <property type="protein sequence ID" value="AHI22161.1"/>
    <property type="molecule type" value="Genomic_DNA"/>
</dbReference>
<dbReference type="GO" id="GO:0003677">
    <property type="term" value="F:DNA binding"/>
    <property type="evidence" value="ECO:0007669"/>
    <property type="project" value="UniProtKB-UniRule"/>
</dbReference>
<feature type="domain" description="HTH tetR-type" evidence="3">
    <location>
        <begin position="6"/>
        <end position="66"/>
    </location>
</feature>
<proteinExistence type="predicted"/>
<dbReference type="HOGENOM" id="CLU_069356_1_2_11"/>
<dbReference type="PANTHER" id="PTHR30328:SF54">
    <property type="entry name" value="HTH-TYPE TRANSCRIPTIONAL REPRESSOR SCO4008"/>
    <property type="match status" value="1"/>
</dbReference>
<dbReference type="SUPFAM" id="SSF46689">
    <property type="entry name" value="Homeodomain-like"/>
    <property type="match status" value="1"/>
</dbReference>
<protein>
    <submittedName>
        <fullName evidence="4">Transcriptional regulator</fullName>
    </submittedName>
</protein>
<dbReference type="Proteomes" id="UP000019222">
    <property type="component" value="Chromosome"/>
</dbReference>
<dbReference type="Pfam" id="PF17926">
    <property type="entry name" value="TetR_C_21"/>
    <property type="match status" value="1"/>
</dbReference>